<sequence length="142" mass="16272">MDLELIKQWVGILSQAGFFGVFAWLGKTGVSYMQNKHALEKEKLMAKDKERQQWLENHDKNVEAMKQVDENLKAGNVAVLHHMIYENCKMYLDNGYISTGELNDLEYLFRSYQNLGGNGTGKILYSKCQNLPVKGDAHIEEN</sequence>
<gene>
    <name evidence="1" type="ORF">LFYK43_16420</name>
</gene>
<organism evidence="1 2">
    <name type="scientific">Ligilactobacillus salitolerans</name>
    <dbReference type="NCBI Taxonomy" id="1808352"/>
    <lineage>
        <taxon>Bacteria</taxon>
        <taxon>Bacillati</taxon>
        <taxon>Bacillota</taxon>
        <taxon>Bacilli</taxon>
        <taxon>Lactobacillales</taxon>
        <taxon>Lactobacillaceae</taxon>
        <taxon>Ligilactobacillus</taxon>
    </lineage>
</organism>
<accession>A0A401IUE7</accession>
<reference evidence="1 2" key="1">
    <citation type="journal article" date="2019" name="Int. J. Syst. Evol. Microbiol.">
        <title>Lactobacillus salitolerans sp. nov., a novel lactic acid bacterium isolated from spent mushroom substrates.</title>
        <authorList>
            <person name="Tohno M."/>
            <person name="Tanizawa Y."/>
            <person name="Kojima Y."/>
            <person name="Sakamoto M."/>
            <person name="Nakamura Y."/>
            <person name="Ohkuma M."/>
            <person name="Kobayashi H."/>
        </authorList>
    </citation>
    <scope>NUCLEOTIDE SEQUENCE [LARGE SCALE GENOMIC DNA]</scope>
    <source>
        <strain evidence="1 2">YK43</strain>
    </source>
</reference>
<dbReference type="RefSeq" id="WP_124977275.1">
    <property type="nucleotide sequence ID" value="NZ_BFFP01000028.1"/>
</dbReference>
<evidence type="ECO:0000313" key="2">
    <source>
        <dbReference type="Proteomes" id="UP000286848"/>
    </source>
</evidence>
<proteinExistence type="predicted"/>
<evidence type="ECO:0000313" key="1">
    <source>
        <dbReference type="EMBL" id="GBG95183.1"/>
    </source>
</evidence>
<protein>
    <recommendedName>
        <fullName evidence="3">Phage protein</fullName>
    </recommendedName>
</protein>
<keyword evidence="2" id="KW-1185">Reference proteome</keyword>
<evidence type="ECO:0008006" key="3">
    <source>
        <dbReference type="Google" id="ProtNLM"/>
    </source>
</evidence>
<dbReference type="OrthoDB" id="2051266at2"/>
<comment type="caution">
    <text evidence="1">The sequence shown here is derived from an EMBL/GenBank/DDBJ whole genome shotgun (WGS) entry which is preliminary data.</text>
</comment>
<dbReference type="Proteomes" id="UP000286848">
    <property type="component" value="Unassembled WGS sequence"/>
</dbReference>
<name>A0A401IUE7_9LACO</name>
<dbReference type="AlphaFoldDB" id="A0A401IUE7"/>
<dbReference type="EMBL" id="BFFP01000028">
    <property type="protein sequence ID" value="GBG95183.1"/>
    <property type="molecule type" value="Genomic_DNA"/>
</dbReference>